<dbReference type="OrthoDB" id="3611744at2"/>
<protein>
    <recommendedName>
        <fullName evidence="3">WbqC-like protein family protein</fullName>
    </recommendedName>
</protein>
<dbReference type="RefSeq" id="WP_109644343.1">
    <property type="nucleotide sequence ID" value="NZ_QGGB01000002.1"/>
</dbReference>
<gene>
    <name evidence="1" type="ORF">DDZ15_02080</name>
</gene>
<sequence length="234" mass="27657">MTRLAVMQPYFLPYLGYFQLVQAAERFVIYDDVQYSKQSWFNRNRFLIDGKTQYFTIPVKSDSDFLDVREREVAPDFRQKREGILSRLEYAYRKAPCFDSVFPFIREIFGCNENNLYRFIRFSFDRVCERLGIDTEIITSSDIQSAKGLGGKERLYEICNAMEASRYINLPGGQKLYNRKEFGKRGVELLFLMPELPVYEQFNHDFIPGLSILDVMMFNSTETIQEMLGQYRLI</sequence>
<organism evidence="1 2">
    <name type="scientific">Rhodohalobacter mucosus</name>
    <dbReference type="NCBI Taxonomy" id="2079485"/>
    <lineage>
        <taxon>Bacteria</taxon>
        <taxon>Pseudomonadati</taxon>
        <taxon>Balneolota</taxon>
        <taxon>Balneolia</taxon>
        <taxon>Balneolales</taxon>
        <taxon>Balneolaceae</taxon>
        <taxon>Rhodohalobacter</taxon>
    </lineage>
</organism>
<accession>A0A316TY99</accession>
<dbReference type="AlphaFoldDB" id="A0A316TY99"/>
<evidence type="ECO:0008006" key="3">
    <source>
        <dbReference type="Google" id="ProtNLM"/>
    </source>
</evidence>
<evidence type="ECO:0000313" key="1">
    <source>
        <dbReference type="EMBL" id="PWN07822.1"/>
    </source>
</evidence>
<proteinExistence type="predicted"/>
<evidence type="ECO:0000313" key="2">
    <source>
        <dbReference type="Proteomes" id="UP000245533"/>
    </source>
</evidence>
<keyword evidence="2" id="KW-1185">Reference proteome</keyword>
<dbReference type="EMBL" id="QGGB01000002">
    <property type="protein sequence ID" value="PWN07822.1"/>
    <property type="molecule type" value="Genomic_DNA"/>
</dbReference>
<dbReference type="Proteomes" id="UP000245533">
    <property type="component" value="Unassembled WGS sequence"/>
</dbReference>
<comment type="caution">
    <text evidence="1">The sequence shown here is derived from an EMBL/GenBank/DDBJ whole genome shotgun (WGS) entry which is preliminary data.</text>
</comment>
<dbReference type="Pfam" id="PF08889">
    <property type="entry name" value="WbqC"/>
    <property type="match status" value="1"/>
</dbReference>
<dbReference type="InterPro" id="IPR014985">
    <property type="entry name" value="WbqC"/>
</dbReference>
<reference evidence="1 2" key="1">
    <citation type="submission" date="2018-05" db="EMBL/GenBank/DDBJ databases">
        <title>Rhodohalobacter halophilus gen. nov., sp. nov., a moderately halophilic member of the family Balneolaceae.</title>
        <authorList>
            <person name="Liu Z.-W."/>
        </authorList>
    </citation>
    <scope>NUCLEOTIDE SEQUENCE [LARGE SCALE GENOMIC DNA]</scope>
    <source>
        <strain evidence="1 2">8A47</strain>
    </source>
</reference>
<name>A0A316TY99_9BACT</name>